<protein>
    <submittedName>
        <fullName evidence="1">Uncharacterized protein</fullName>
    </submittedName>
</protein>
<dbReference type="EMBL" id="DF143254">
    <property type="protein sequence ID" value="GAA52202.1"/>
    <property type="molecule type" value="Genomic_DNA"/>
</dbReference>
<dbReference type="Proteomes" id="UP000008909">
    <property type="component" value="Unassembled WGS sequence"/>
</dbReference>
<reference evidence="1" key="1">
    <citation type="journal article" date="2011" name="Genome Biol.">
        <title>The draft genome of the carcinogenic human liver fluke Clonorchis sinensis.</title>
        <authorList>
            <person name="Wang X."/>
            <person name="Chen W."/>
            <person name="Huang Y."/>
            <person name="Sun J."/>
            <person name="Men J."/>
            <person name="Liu H."/>
            <person name="Luo F."/>
            <person name="Guo L."/>
            <person name="Lv X."/>
            <person name="Deng C."/>
            <person name="Zhou C."/>
            <person name="Fan Y."/>
            <person name="Li X."/>
            <person name="Huang L."/>
            <person name="Hu Y."/>
            <person name="Liang C."/>
            <person name="Hu X."/>
            <person name="Xu J."/>
            <person name="Yu X."/>
        </authorList>
    </citation>
    <scope>NUCLEOTIDE SEQUENCE [LARGE SCALE GENOMIC DNA]</scope>
    <source>
        <strain evidence="1">Henan</strain>
    </source>
</reference>
<gene>
    <name evidence="1" type="ORF">CLF_107587</name>
</gene>
<evidence type="ECO:0000313" key="2">
    <source>
        <dbReference type="Proteomes" id="UP000008909"/>
    </source>
</evidence>
<name>G7YGW9_CLOSI</name>
<proteinExistence type="predicted"/>
<evidence type="ECO:0000313" key="1">
    <source>
        <dbReference type="EMBL" id="GAA52202.1"/>
    </source>
</evidence>
<sequence length="361" mass="40954">MNAIVTATMKYVSRGLRSLNKNRQTIDSSAMATRINEYRCIPLNNRMTDSIPASVHSSKHWFLIKWLLIFHREFQPSMYELQPNYTQSSGAPEYANLHCEPELPSEKFWGSFYDRLIHLTFTRAPTRYGDSHSSEVVTSGFSEKPVYEFRSVTETNAVISADSPIPLVPSVGKILTDKKHNRFIANKRGLLQHKSIGKTGVTFTRNCTASKASCITAAYTKPRGGHFTRLTTIVDKYARHGLTRRETSISLCTNGKLRMRTFRDILHYYLFDSSFKLWLRTIRLTDAYLDVLGNDEISLSLSLCQYCSGTVGCLRFRHVERFLGFFVVIPSLVEELLARGRRLVDGTSVSSAVDELPIVGQ</sequence>
<organism evidence="1 2">
    <name type="scientific">Clonorchis sinensis</name>
    <name type="common">Chinese liver fluke</name>
    <dbReference type="NCBI Taxonomy" id="79923"/>
    <lineage>
        <taxon>Eukaryota</taxon>
        <taxon>Metazoa</taxon>
        <taxon>Spiralia</taxon>
        <taxon>Lophotrochozoa</taxon>
        <taxon>Platyhelminthes</taxon>
        <taxon>Trematoda</taxon>
        <taxon>Digenea</taxon>
        <taxon>Opisthorchiida</taxon>
        <taxon>Opisthorchiata</taxon>
        <taxon>Opisthorchiidae</taxon>
        <taxon>Clonorchis</taxon>
    </lineage>
</organism>
<dbReference type="AlphaFoldDB" id="G7YGW9"/>
<keyword evidence="2" id="KW-1185">Reference proteome</keyword>
<reference key="2">
    <citation type="submission" date="2011-10" db="EMBL/GenBank/DDBJ databases">
        <title>The genome and transcriptome sequence of Clonorchis sinensis provide insights into the carcinogenic liver fluke.</title>
        <authorList>
            <person name="Wang X."/>
            <person name="Huang Y."/>
            <person name="Chen W."/>
            <person name="Liu H."/>
            <person name="Guo L."/>
            <person name="Chen Y."/>
            <person name="Luo F."/>
            <person name="Zhou W."/>
            <person name="Sun J."/>
            <person name="Mao Q."/>
            <person name="Liang P."/>
            <person name="Zhou C."/>
            <person name="Tian Y."/>
            <person name="Men J."/>
            <person name="Lv X."/>
            <person name="Huang L."/>
            <person name="Zhou J."/>
            <person name="Hu Y."/>
            <person name="Li R."/>
            <person name="Zhang F."/>
            <person name="Lei H."/>
            <person name="Li X."/>
            <person name="Hu X."/>
            <person name="Liang C."/>
            <person name="Xu J."/>
            <person name="Wu Z."/>
            <person name="Yu X."/>
        </authorList>
    </citation>
    <scope>NUCLEOTIDE SEQUENCE</scope>
    <source>
        <strain>Henan</strain>
    </source>
</reference>
<accession>G7YGW9</accession>